<evidence type="ECO:0000256" key="5">
    <source>
        <dbReference type="ARBA" id="ARBA00022630"/>
    </source>
</evidence>
<dbReference type="Pfam" id="PF13966">
    <property type="entry name" value="zf-RVT"/>
    <property type="match status" value="1"/>
</dbReference>
<comment type="function">
    <text evidence="10">Catalyzes the oxidation of L-aspartate to iminoaspartate.</text>
</comment>
<comment type="subcellular location">
    <subcellularLocation>
        <location evidence="10">Plastid</location>
        <location evidence="10">Chloroplast</location>
    </subcellularLocation>
</comment>
<dbReference type="InterPro" id="IPR005288">
    <property type="entry name" value="NadB"/>
</dbReference>
<protein>
    <recommendedName>
        <fullName evidence="4 10">L-aspartate oxidase</fullName>
        <ecNumber evidence="4 10">1.4.3.16</ecNumber>
    </recommendedName>
</protein>
<dbReference type="UniPathway" id="UPA00253">
    <property type="reaction ID" value="UER00326"/>
</dbReference>
<dbReference type="Gene3D" id="3.90.700.10">
    <property type="entry name" value="Succinate dehydrogenase/fumarate reductase flavoprotein, catalytic domain"/>
    <property type="match status" value="1"/>
</dbReference>
<dbReference type="Pfam" id="PF13456">
    <property type="entry name" value="RVT_3"/>
    <property type="match status" value="1"/>
</dbReference>
<dbReference type="GO" id="GO:0003676">
    <property type="term" value="F:nucleic acid binding"/>
    <property type="evidence" value="ECO:0007669"/>
    <property type="project" value="InterPro"/>
</dbReference>
<dbReference type="SUPFAM" id="SSF46977">
    <property type="entry name" value="Succinate dehydrogenase/fumarate reductase flavoprotein C-terminal domain"/>
    <property type="match status" value="1"/>
</dbReference>
<keyword evidence="7 10" id="KW-0274">FAD</keyword>
<comment type="cofactor">
    <cofactor evidence="1 10">
        <name>FAD</name>
        <dbReference type="ChEBI" id="CHEBI:57692"/>
    </cofactor>
</comment>
<comment type="similarity">
    <text evidence="3 10">Belongs to the FAD-dependent oxidoreductase 2 family. NadB subfamily.</text>
</comment>
<dbReference type="Pfam" id="PF00890">
    <property type="entry name" value="FAD_binding_2"/>
    <property type="match status" value="1"/>
</dbReference>
<feature type="domain" description="FAD-dependent oxidoreductase 2 FAD-binding" evidence="11">
    <location>
        <begin position="439"/>
        <end position="823"/>
    </location>
</feature>
<dbReference type="InterPro" id="IPR036188">
    <property type="entry name" value="FAD/NAD-bd_sf"/>
</dbReference>
<dbReference type="GO" id="GO:0009435">
    <property type="term" value="P:NAD+ biosynthetic process"/>
    <property type="evidence" value="ECO:0007669"/>
    <property type="project" value="UniProtKB-UniPathway"/>
</dbReference>
<evidence type="ECO:0000313" key="15">
    <source>
        <dbReference type="EnsemblPlants" id="EMT31915"/>
    </source>
</evidence>
<feature type="domain" description="Fumarate reductase/succinate dehydrogenase flavoprotein-like C-terminal" evidence="12">
    <location>
        <begin position="879"/>
        <end position="965"/>
    </location>
</feature>
<keyword evidence="6 10" id="KW-0662">Pyridine nucleotide biosynthesis</keyword>
<evidence type="ECO:0000256" key="8">
    <source>
        <dbReference type="ARBA" id="ARBA00023002"/>
    </source>
</evidence>
<dbReference type="InterPro" id="IPR015939">
    <property type="entry name" value="Fum_Rdtase/Succ_DH_flav-like_C"/>
</dbReference>
<dbReference type="PRINTS" id="PR00368">
    <property type="entry name" value="FADPNR"/>
</dbReference>
<dbReference type="InterPro" id="IPR037099">
    <property type="entry name" value="Fum_R/Succ_DH_flav-like_C_sf"/>
</dbReference>
<dbReference type="AlphaFoldDB" id="M8C3P5"/>
<evidence type="ECO:0000259" key="11">
    <source>
        <dbReference type="Pfam" id="PF00890"/>
    </source>
</evidence>
<evidence type="ECO:0000256" key="6">
    <source>
        <dbReference type="ARBA" id="ARBA00022642"/>
    </source>
</evidence>
<name>M8C3P5_AEGTA</name>
<evidence type="ECO:0000259" key="13">
    <source>
        <dbReference type="Pfam" id="PF13456"/>
    </source>
</evidence>
<proteinExistence type="inferred from homology"/>
<dbReference type="ExpressionAtlas" id="M8C3P5">
    <property type="expression patterns" value="baseline"/>
</dbReference>
<dbReference type="PANTHER" id="PTHR42716:SF2">
    <property type="entry name" value="L-ASPARTATE OXIDASE, CHLOROPLASTIC"/>
    <property type="match status" value="1"/>
</dbReference>
<dbReference type="Gene3D" id="1.20.58.100">
    <property type="entry name" value="Fumarate reductase/succinate dehydrogenase flavoprotein-like, C-terminal domain"/>
    <property type="match status" value="1"/>
</dbReference>
<evidence type="ECO:0000259" key="14">
    <source>
        <dbReference type="Pfam" id="PF13966"/>
    </source>
</evidence>
<evidence type="ECO:0000256" key="9">
    <source>
        <dbReference type="ARBA" id="ARBA00050942"/>
    </source>
</evidence>
<feature type="domain" description="RNase H type-1" evidence="13">
    <location>
        <begin position="286"/>
        <end position="347"/>
    </location>
</feature>
<evidence type="ECO:0000256" key="1">
    <source>
        <dbReference type="ARBA" id="ARBA00001974"/>
    </source>
</evidence>
<keyword evidence="5 10" id="KW-0285">Flavoprotein</keyword>
<evidence type="ECO:0000256" key="7">
    <source>
        <dbReference type="ARBA" id="ARBA00022827"/>
    </source>
</evidence>
<dbReference type="NCBIfam" id="TIGR00551">
    <property type="entry name" value="nadB"/>
    <property type="match status" value="1"/>
</dbReference>
<evidence type="ECO:0000259" key="12">
    <source>
        <dbReference type="Pfam" id="PF02910"/>
    </source>
</evidence>
<organism evidence="15">
    <name type="scientific">Aegilops tauschii</name>
    <name type="common">Tausch's goatgrass</name>
    <name type="synonym">Aegilops squarrosa</name>
    <dbReference type="NCBI Taxonomy" id="37682"/>
    <lineage>
        <taxon>Eukaryota</taxon>
        <taxon>Viridiplantae</taxon>
        <taxon>Streptophyta</taxon>
        <taxon>Embryophyta</taxon>
        <taxon>Tracheophyta</taxon>
        <taxon>Spermatophyta</taxon>
        <taxon>Magnoliopsida</taxon>
        <taxon>Liliopsida</taxon>
        <taxon>Poales</taxon>
        <taxon>Poaceae</taxon>
        <taxon>BOP clade</taxon>
        <taxon>Pooideae</taxon>
        <taxon>Triticodae</taxon>
        <taxon>Triticeae</taxon>
        <taxon>Triticinae</taxon>
        <taxon>Aegilops</taxon>
    </lineage>
</organism>
<dbReference type="GO" id="GO:0004523">
    <property type="term" value="F:RNA-DNA hybrid ribonuclease activity"/>
    <property type="evidence" value="ECO:0007669"/>
    <property type="project" value="InterPro"/>
</dbReference>
<accession>M8C3P5</accession>
<dbReference type="EC" id="1.4.3.16" evidence="4 10"/>
<dbReference type="SUPFAM" id="SSF56425">
    <property type="entry name" value="Succinate dehydrogenase/fumarate reductase flavoprotein, catalytic domain"/>
    <property type="match status" value="1"/>
</dbReference>
<dbReference type="InterPro" id="IPR002156">
    <property type="entry name" value="RNaseH_domain"/>
</dbReference>
<dbReference type="PANTHER" id="PTHR42716">
    <property type="entry name" value="L-ASPARTATE OXIDASE"/>
    <property type="match status" value="1"/>
</dbReference>
<reference evidence="15" key="1">
    <citation type="submission" date="2015-06" db="UniProtKB">
        <authorList>
            <consortium name="EnsemblPlants"/>
        </authorList>
    </citation>
    <scope>IDENTIFICATION</scope>
</reference>
<dbReference type="InterPro" id="IPR027477">
    <property type="entry name" value="Succ_DH/fumarate_Rdtase_cat_sf"/>
</dbReference>
<dbReference type="Pfam" id="PF02910">
    <property type="entry name" value="Succ_DH_flav_C"/>
    <property type="match status" value="1"/>
</dbReference>
<evidence type="ECO:0000256" key="4">
    <source>
        <dbReference type="ARBA" id="ARBA00012173"/>
    </source>
</evidence>
<dbReference type="GO" id="GO:0008734">
    <property type="term" value="F:L-aspartate oxidase activity"/>
    <property type="evidence" value="ECO:0007669"/>
    <property type="project" value="UniProtKB-UniRule"/>
</dbReference>
<sequence length="998" mass="111384">MEMHLGQCVNRSKSSIFFSPNTPTTLRQNLKRLLGVQVEAFSERYLGLPTAIGKINSGTFEYLADGARGSMQGWAERLFACAGRESLLKSIVHAIPTFSMSCFLLTKKVCKGFTSSMAKFWWGSSIDRNSLCWIAWDKLATPKCKGRMGLRDFRLFNLALLGKHEWRFMMNPNSLCAKVMKVWKLKVVPKVRVFWWRVLRGIIPDECTLKYRHIREINTCMICLAMEEDLEHALLHCPHARRFWEEARLIFEVHLPRLHPHTWTKDILCESRFSDKDWAIFVTVMAGGVARSSSGFKGAWCKPFPGVTDPLITEALALKEGVIFATLRGYTHVIMETDCLQAVNLWDSCYIDRAGAGMAKLMGGSAGFHVQGAHMQASRPPSLSFRTCAQLEISRFCTIPRFMGVKAVNVSQQHMRHRFSSIRASALPCMQDDTTRYFDFVVIGSGVAGLRYALEVSKHGSVAIITKAEPHESNTNYAQGGVSAVLCPKDSVESHMQDTIVAGAHLCDEETVRIVCTEGPERVKELIAMGASFDHGEDGRLHLAREGGHSHNRIVHSADMTGKEIERALLQAVENDENISVFGHHFAIDLLTCQNNGEIFCYGVDSLDTKAQKVVRFISKVTLLASGGAGHIYPTTTNPPVATGDGIAMCHRAQAVISNMEFVQFHPTALSDEGLPIKPAKIRDNAFLVTEAVRGDGGILYNQSMERFMPLYDDRAELAPRDVVARSIDDQLKKRGGKYVLLDISHKPREKILAHFPNIAAECLRHGLDITQQPIPVVPAAHYMCGGVRAGLQGETSVKGLYVAGEVACTGLHGANRLASNSLLEALVFAQRAVQPSIDHMVDADADPCLAEKWARPVLSVSIKDSALSDIIEKTKKTRMELQSIMWEYVGIVRSTNRLKNAEWKIGDLESEWEEFLFRRGWKPATVGIEACEMRNLFCCAKLVVKSALARRESRGLHFTEDFPYLEESKRKPTVIFPTAIQELTWSSKPLQRQLQCK</sequence>
<feature type="domain" description="Reverse transcriptase zinc-binding" evidence="14">
    <location>
        <begin position="164"/>
        <end position="244"/>
    </location>
</feature>
<dbReference type="Gene3D" id="3.50.50.60">
    <property type="entry name" value="FAD/NAD(P)-binding domain"/>
    <property type="match status" value="1"/>
</dbReference>
<comment type="catalytic activity">
    <reaction evidence="9 10">
        <text>L-aspartate + O2 = iminosuccinate + H2O2</text>
        <dbReference type="Rhea" id="RHEA:25876"/>
        <dbReference type="ChEBI" id="CHEBI:15379"/>
        <dbReference type="ChEBI" id="CHEBI:16240"/>
        <dbReference type="ChEBI" id="CHEBI:29991"/>
        <dbReference type="ChEBI" id="CHEBI:77875"/>
        <dbReference type="EC" id="1.4.3.16"/>
    </reaction>
</comment>
<dbReference type="GO" id="GO:0009507">
    <property type="term" value="C:chloroplast"/>
    <property type="evidence" value="ECO:0007669"/>
    <property type="project" value="UniProtKB-SubCell"/>
</dbReference>
<comment type="pathway">
    <text evidence="2 10">Cofactor biosynthesis; NAD(+) biosynthesis; iminoaspartate from L-aspartate (oxidase route): step 1/1.</text>
</comment>
<dbReference type="FunFam" id="3.90.700.10:FF:000002">
    <property type="entry name" value="L-aspartate oxidase"/>
    <property type="match status" value="1"/>
</dbReference>
<dbReference type="InterPro" id="IPR003953">
    <property type="entry name" value="FAD-dep_OxRdtase_2_FAD-bd"/>
</dbReference>
<dbReference type="InterPro" id="IPR026960">
    <property type="entry name" value="RVT-Znf"/>
</dbReference>
<evidence type="ECO:0000256" key="10">
    <source>
        <dbReference type="RuleBase" id="RU362049"/>
    </source>
</evidence>
<keyword evidence="8 10" id="KW-0560">Oxidoreductase</keyword>
<evidence type="ECO:0000256" key="3">
    <source>
        <dbReference type="ARBA" id="ARBA00008562"/>
    </source>
</evidence>
<dbReference type="EnsemblPlants" id="EMT31915">
    <property type="protein sequence ID" value="EMT31915"/>
    <property type="gene ID" value="F775_09439"/>
</dbReference>
<evidence type="ECO:0000256" key="2">
    <source>
        <dbReference type="ARBA" id="ARBA00004950"/>
    </source>
</evidence>
<dbReference type="SUPFAM" id="SSF51905">
    <property type="entry name" value="FAD/NAD(P)-binding domain"/>
    <property type="match status" value="1"/>
</dbReference>